<dbReference type="EMBL" id="GL832965">
    <property type="protein sequence ID" value="EGD73197.1"/>
    <property type="molecule type" value="Genomic_DNA"/>
</dbReference>
<gene>
    <name evidence="2" type="ORF">PTSG_04911</name>
</gene>
<feature type="region of interest" description="Disordered" evidence="1">
    <location>
        <begin position="876"/>
        <end position="909"/>
    </location>
</feature>
<dbReference type="RefSeq" id="XP_004994228.1">
    <property type="nucleotide sequence ID" value="XM_004994171.1"/>
</dbReference>
<dbReference type="AlphaFoldDB" id="F2U8Z4"/>
<dbReference type="Proteomes" id="UP000007799">
    <property type="component" value="Unassembled WGS sequence"/>
</dbReference>
<dbReference type="Gene3D" id="1.25.10.10">
    <property type="entry name" value="Leucine-rich Repeat Variant"/>
    <property type="match status" value="1"/>
</dbReference>
<feature type="region of interest" description="Disordered" evidence="1">
    <location>
        <begin position="1063"/>
        <end position="1174"/>
    </location>
</feature>
<evidence type="ECO:0000313" key="2">
    <source>
        <dbReference type="EMBL" id="EGD73197.1"/>
    </source>
</evidence>
<sequence length="1174" mass="132242">MMTTKKTQRHTSVCTLDVTGEGETLPMDVEQVCQWLTDVREYDKAHKAHKSWPPFVPADATVLLKQAEALLAHGTDPKLRQRDAITFLDAATVTFEFALSIVTSTESSLRKYGISDLTDVPAIEGIIQSALGLFRVNWSGETLKDSAVLLLFAAQLLRLSFAQPYKRLLRGKQEELAREIVQAVLPSFLELAQDIEPGTNDAHLNAITRPFKLNKSHVQPMLFACLLEVLTLLLIDPKSDDSLHGPTMAELLETTRCSNDVDMALKCIVGTREVLSVIEPCLWHDEKPARQERCVRFLSALFADWSPDEADHLATISEPLIPGILACVASRNERLVHAAAVCLKHLVFRMPRIQQHVLQHDAPRVLAQAISDPCESAKVGCTIALLHALINCVFDMDSHTWVDTITESICSVTQHCSKTRDLLRVAAIATVSIEWVSRQLADNPSERAHASQQEHVRYSLCCLISALSNRVFKPLADDRRQHYDIRRNRNALWPMSLIPDADTFAARVFAAVSVTQESLDAWTGMYWLGEPSDGTVPSTLLHRLCQCGLEPMHVQRLLRDGVHAHLPLEKEAATVEFVVAELLVYVQQLAETHIPTMEIVMHTRGAMGWALRRRFWQWLQKWQKDEDALLGGMAAVSYPTLEEARSWLQEFVSVSASVPFNTPTADCQNPGVYEKLKTAVDTRTQQELSLTLGTQLKQEREVVVALSHRRLPHSRTGNKVLLTAGKATPPAGMTRWYHGCAGFQALQILQHGTVSKGTTAHAHDLGLSPSFYLHEQFSCAAQQAEARAQSGKGVGLLERSPAVLVFDIPEDELRQFNFLIVDNKQQSKCCLFASHNAESILQNLADSDDDVDALRDHVRQMANEVWRMRTRISIVRGEDSGDDDGDDDDDDDVDDDDDEDGGANPYRSRLTHSCDITKDELEQFGSGGRDDLKRQLERVTRWLAHSLDEFDWVFSHASKTPHRRLDKIALREEWGRGQTDTWAAKYLEGPRKRNTAVGQLAVKSKKRVLDFISHHLTAVLVFADDLAVKSIEDVERRQAEGWQHKEKKRANAVRKMIERQNAELKQQRREEMAKKREECSEKQQAAQPRPSAVDAQKEKRESVKTEADAQEWVQVEVVRRGKAKAQAEPRKNAKKKAEKKNKNQKKKQSKAAAEDQSNDTNQPRRTKKKVICRW</sequence>
<proteinExistence type="predicted"/>
<evidence type="ECO:0000256" key="1">
    <source>
        <dbReference type="SAM" id="MobiDB-lite"/>
    </source>
</evidence>
<dbReference type="InterPro" id="IPR011989">
    <property type="entry name" value="ARM-like"/>
</dbReference>
<feature type="compositionally biased region" description="Acidic residues" evidence="1">
    <location>
        <begin position="880"/>
        <end position="901"/>
    </location>
</feature>
<dbReference type="SUPFAM" id="SSF48371">
    <property type="entry name" value="ARM repeat"/>
    <property type="match status" value="1"/>
</dbReference>
<dbReference type="GeneID" id="16074807"/>
<feature type="compositionally biased region" description="Basic and acidic residues" evidence="1">
    <location>
        <begin position="1063"/>
        <end position="1081"/>
    </location>
</feature>
<dbReference type="InterPro" id="IPR016024">
    <property type="entry name" value="ARM-type_fold"/>
</dbReference>
<organism evidence="3">
    <name type="scientific">Salpingoeca rosetta (strain ATCC 50818 / BSB-021)</name>
    <dbReference type="NCBI Taxonomy" id="946362"/>
    <lineage>
        <taxon>Eukaryota</taxon>
        <taxon>Choanoflagellata</taxon>
        <taxon>Craspedida</taxon>
        <taxon>Salpingoecidae</taxon>
        <taxon>Salpingoeca</taxon>
    </lineage>
</organism>
<keyword evidence="3" id="KW-1185">Reference proteome</keyword>
<protein>
    <submittedName>
        <fullName evidence="2">Uncharacterized protein</fullName>
    </submittedName>
</protein>
<dbReference type="KEGG" id="sre:PTSG_04911"/>
<evidence type="ECO:0000313" key="3">
    <source>
        <dbReference type="Proteomes" id="UP000007799"/>
    </source>
</evidence>
<feature type="compositionally biased region" description="Basic residues" evidence="1">
    <location>
        <begin position="1132"/>
        <end position="1149"/>
    </location>
</feature>
<dbReference type="InParanoid" id="F2U8Z4"/>
<name>F2U8Z4_SALR5</name>
<feature type="compositionally biased region" description="Basic residues" evidence="1">
    <location>
        <begin position="1164"/>
        <end position="1174"/>
    </location>
</feature>
<feature type="compositionally biased region" description="Basic and acidic residues" evidence="1">
    <location>
        <begin position="1095"/>
        <end position="1107"/>
    </location>
</feature>
<reference evidence="2" key="1">
    <citation type="submission" date="2009-08" db="EMBL/GenBank/DDBJ databases">
        <title>Annotation of Salpingoeca rosetta.</title>
        <authorList>
            <consortium name="The Broad Institute Genome Sequencing Platform"/>
            <person name="Russ C."/>
            <person name="Cuomo C."/>
            <person name="Burger G."/>
            <person name="Gray M.W."/>
            <person name="Holland P.W.H."/>
            <person name="King N."/>
            <person name="Lang F.B.F."/>
            <person name="Roger A.J."/>
            <person name="Ruiz-Trillo I."/>
            <person name="Young S.K."/>
            <person name="Zeng Q."/>
            <person name="Gargeya S."/>
            <person name="Alvarado L."/>
            <person name="Berlin A."/>
            <person name="Chapman S.B."/>
            <person name="Chen Z."/>
            <person name="Freedman E."/>
            <person name="Gellesch M."/>
            <person name="Goldberg J."/>
            <person name="Griggs A."/>
            <person name="Gujja S."/>
            <person name="Heilman E."/>
            <person name="Heiman D."/>
            <person name="Howarth C."/>
            <person name="Mehta T."/>
            <person name="Neiman D."/>
            <person name="Pearson M."/>
            <person name="Roberts A."/>
            <person name="Saif S."/>
            <person name="Shea T."/>
            <person name="Shenoy N."/>
            <person name="Sisk P."/>
            <person name="Stolte C."/>
            <person name="Sykes S."/>
            <person name="White J."/>
            <person name="Yandava C."/>
            <person name="Haas B."/>
            <person name="Nusbaum C."/>
            <person name="Birren B."/>
        </authorList>
    </citation>
    <scope>NUCLEOTIDE SEQUENCE [LARGE SCALE GENOMIC DNA]</scope>
    <source>
        <strain evidence="2">ATCC 50818</strain>
    </source>
</reference>
<accession>F2U8Z4</accession>